<name>A0A7G5EJJ8_9BURK</name>
<gene>
    <name evidence="1" type="ORF">HS961_15715</name>
</gene>
<accession>A0A7G5EJJ8</accession>
<dbReference type="Proteomes" id="UP000515240">
    <property type="component" value="Chromosome"/>
</dbReference>
<proteinExistence type="predicted"/>
<keyword evidence="2" id="KW-1185">Reference proteome</keyword>
<reference evidence="1 2" key="1">
    <citation type="journal article" date="2020" name="G3 (Bethesda)">
        <title>CeMbio - The Caenorhabditis elegans Microbiome Resource.</title>
        <authorList>
            <person name="Dirksen P."/>
            <person name="Assie A."/>
            <person name="Zimmermann J."/>
            <person name="Zhang F."/>
            <person name="Tietje A.M."/>
            <person name="Marsh S.A."/>
            <person name="Felix M.A."/>
            <person name="Shapira M."/>
            <person name="Kaleta C."/>
            <person name="Schulenburg H."/>
            <person name="Samuel B."/>
        </authorList>
    </citation>
    <scope>NUCLEOTIDE SEQUENCE [LARGE SCALE GENOMIC DNA]</scope>
    <source>
        <strain evidence="1 2">BIGb0172</strain>
    </source>
</reference>
<dbReference type="RefSeq" id="WP_182323565.1">
    <property type="nucleotide sequence ID" value="NZ_CP058554.1"/>
</dbReference>
<dbReference type="KEGG" id="cpis:HS961_15715"/>
<dbReference type="EMBL" id="CP058554">
    <property type="protein sequence ID" value="QMV74173.1"/>
    <property type="molecule type" value="Genomic_DNA"/>
</dbReference>
<evidence type="ECO:0000313" key="2">
    <source>
        <dbReference type="Proteomes" id="UP000515240"/>
    </source>
</evidence>
<organism evidence="1 2">
    <name type="scientific">Comamonas piscis</name>
    <dbReference type="NCBI Taxonomy" id="1562974"/>
    <lineage>
        <taxon>Bacteria</taxon>
        <taxon>Pseudomonadati</taxon>
        <taxon>Pseudomonadota</taxon>
        <taxon>Betaproteobacteria</taxon>
        <taxon>Burkholderiales</taxon>
        <taxon>Comamonadaceae</taxon>
        <taxon>Comamonas</taxon>
    </lineage>
</organism>
<protein>
    <submittedName>
        <fullName evidence="1">MerR family transcriptional regulator</fullName>
    </submittedName>
</protein>
<sequence>MPHYTTTVHTTMLEIITDDSLDAASLAQACQRNLAWVQARVIDGVLTPSTGTRNPEAVASWRFAGTCIVRARRLASLEHTYDADPQLAAMTVDLMEEVLELRRRLRQH</sequence>
<dbReference type="Gene3D" id="1.10.1660.10">
    <property type="match status" value="1"/>
</dbReference>
<dbReference type="AlphaFoldDB" id="A0A7G5EJJ8"/>
<evidence type="ECO:0000313" key="1">
    <source>
        <dbReference type="EMBL" id="QMV74173.1"/>
    </source>
</evidence>